<protein>
    <recommendedName>
        <fullName evidence="3">Transcriptional regulator</fullName>
    </recommendedName>
</protein>
<dbReference type="Proteomes" id="UP000001968">
    <property type="component" value="Chromosome"/>
</dbReference>
<evidence type="ECO:0000313" key="2">
    <source>
        <dbReference type="Proteomes" id="UP000001968"/>
    </source>
</evidence>
<gene>
    <name evidence="1" type="ordered locus">Swol_0701</name>
</gene>
<dbReference type="Gene3D" id="1.10.10.10">
    <property type="entry name" value="Winged helix-like DNA-binding domain superfamily/Winged helix DNA-binding domain"/>
    <property type="match status" value="1"/>
</dbReference>
<dbReference type="RefSeq" id="WP_011640130.1">
    <property type="nucleotide sequence ID" value="NC_008346.1"/>
</dbReference>
<dbReference type="AlphaFoldDB" id="Q0AZ29"/>
<keyword evidence="2" id="KW-1185">Reference proteome</keyword>
<dbReference type="InterPro" id="IPR036390">
    <property type="entry name" value="WH_DNA-bd_sf"/>
</dbReference>
<evidence type="ECO:0000313" key="1">
    <source>
        <dbReference type="EMBL" id="ABI68025.1"/>
    </source>
</evidence>
<proteinExistence type="predicted"/>
<dbReference type="STRING" id="335541.Swol_0701"/>
<dbReference type="KEGG" id="swo:Swol_0701"/>
<dbReference type="OrthoDB" id="9793352at2"/>
<organism evidence="1 2">
    <name type="scientific">Syntrophomonas wolfei subsp. wolfei (strain DSM 2245B / Goettingen)</name>
    <dbReference type="NCBI Taxonomy" id="335541"/>
    <lineage>
        <taxon>Bacteria</taxon>
        <taxon>Bacillati</taxon>
        <taxon>Bacillota</taxon>
        <taxon>Clostridia</taxon>
        <taxon>Eubacteriales</taxon>
        <taxon>Syntrophomonadaceae</taxon>
        <taxon>Syntrophomonas</taxon>
    </lineage>
</organism>
<reference evidence="2" key="1">
    <citation type="journal article" date="2010" name="Environ. Microbiol.">
        <title>The genome of Syntrophomonas wolfei: new insights into syntrophic metabolism and biohydrogen production.</title>
        <authorList>
            <person name="Sieber J.R."/>
            <person name="Sims D.R."/>
            <person name="Han C."/>
            <person name="Kim E."/>
            <person name="Lykidis A."/>
            <person name="Lapidus A.L."/>
            <person name="McDonnald E."/>
            <person name="Rohlin L."/>
            <person name="Culley D.E."/>
            <person name="Gunsalus R."/>
            <person name="McInerney M.J."/>
        </authorList>
    </citation>
    <scope>NUCLEOTIDE SEQUENCE [LARGE SCALE GENOMIC DNA]</scope>
    <source>
        <strain evidence="2">DSM 2245B / Goettingen</strain>
    </source>
</reference>
<dbReference type="InterPro" id="IPR036388">
    <property type="entry name" value="WH-like_DNA-bd_sf"/>
</dbReference>
<evidence type="ECO:0008006" key="3">
    <source>
        <dbReference type="Google" id="ProtNLM"/>
    </source>
</evidence>
<accession>Q0AZ29</accession>
<dbReference type="EMBL" id="CP000448">
    <property type="protein sequence ID" value="ABI68025.1"/>
    <property type="molecule type" value="Genomic_DNA"/>
</dbReference>
<name>Q0AZ29_SYNWW</name>
<dbReference type="SUPFAM" id="SSF46785">
    <property type="entry name" value="Winged helix' DNA-binding domain"/>
    <property type="match status" value="1"/>
</dbReference>
<sequence length="176" mass="20020">MLESLITSKTRLKLILKFFLNPETTAHLRGLATEFGESTNGVRVELNRLTEAGLLESSQKGRSINYRVNKKHTLFPDIQNIVKKYLGIDEIVESIIKELGNVEIALITGDYAQGIDSGLIDLVLVGNIDKAYLQQLVEKAEELIHRKIRTLVIDQEEFAKLRDKFEKEKTLLLWKG</sequence>
<dbReference type="eggNOG" id="COG0640">
    <property type="taxonomic scope" value="Bacteria"/>
</dbReference>
<dbReference type="HOGENOM" id="CLU_094593_2_0_9"/>